<keyword evidence="3" id="KW-1185">Reference proteome</keyword>
<dbReference type="RefSeq" id="WP_204502284.1">
    <property type="nucleotide sequence ID" value="NZ_JAFBDR010000040.1"/>
</dbReference>
<organism evidence="2 3">
    <name type="scientific">Aquibacillus albus</name>
    <dbReference type="NCBI Taxonomy" id="1168171"/>
    <lineage>
        <taxon>Bacteria</taxon>
        <taxon>Bacillati</taxon>
        <taxon>Bacillota</taxon>
        <taxon>Bacilli</taxon>
        <taxon>Bacillales</taxon>
        <taxon>Bacillaceae</taxon>
        <taxon>Aquibacillus</taxon>
    </lineage>
</organism>
<dbReference type="Proteomes" id="UP001296943">
    <property type="component" value="Unassembled WGS sequence"/>
</dbReference>
<protein>
    <submittedName>
        <fullName evidence="2">Malate synthase</fullName>
    </submittedName>
</protein>
<name>A0ABS2N684_9BACI</name>
<feature type="coiled-coil region" evidence="1">
    <location>
        <begin position="17"/>
        <end position="74"/>
    </location>
</feature>
<accession>A0ABS2N684</accession>
<reference evidence="2 3" key="1">
    <citation type="submission" date="2021-01" db="EMBL/GenBank/DDBJ databases">
        <title>Genomic Encyclopedia of Type Strains, Phase IV (KMG-IV): sequencing the most valuable type-strain genomes for metagenomic binning, comparative biology and taxonomic classification.</title>
        <authorList>
            <person name="Goeker M."/>
        </authorList>
    </citation>
    <scope>NUCLEOTIDE SEQUENCE [LARGE SCALE GENOMIC DNA]</scope>
    <source>
        <strain evidence="2 3">DSM 23711</strain>
    </source>
</reference>
<evidence type="ECO:0000256" key="1">
    <source>
        <dbReference type="SAM" id="Coils"/>
    </source>
</evidence>
<evidence type="ECO:0000313" key="3">
    <source>
        <dbReference type="Proteomes" id="UP001296943"/>
    </source>
</evidence>
<dbReference type="EMBL" id="JAFBDR010000040">
    <property type="protein sequence ID" value="MBM7573650.1"/>
    <property type="molecule type" value="Genomic_DNA"/>
</dbReference>
<sequence length="80" mass="9941">MIRISEERETEYAELRLKETKRELKKNRWERERLLDDLIEGKIDQYSDSFRQRRDELNASRDELEANITKWETKNREVIQ</sequence>
<proteinExistence type="predicted"/>
<comment type="caution">
    <text evidence="2">The sequence shown here is derived from an EMBL/GenBank/DDBJ whole genome shotgun (WGS) entry which is preliminary data.</text>
</comment>
<keyword evidence="1" id="KW-0175">Coiled coil</keyword>
<evidence type="ECO:0000313" key="2">
    <source>
        <dbReference type="EMBL" id="MBM7573650.1"/>
    </source>
</evidence>
<gene>
    <name evidence="2" type="ORF">JOC48_004217</name>
</gene>